<comment type="caution">
    <text evidence="1">The sequence shown here is derived from an EMBL/GenBank/DDBJ whole genome shotgun (WGS) entry which is preliminary data.</text>
</comment>
<dbReference type="EMBL" id="CM055110">
    <property type="protein sequence ID" value="KAJ7521397.1"/>
    <property type="molecule type" value="Genomic_DNA"/>
</dbReference>
<keyword evidence="2" id="KW-1185">Reference proteome</keyword>
<accession>A0ACC2AV33</accession>
<protein>
    <submittedName>
        <fullName evidence="1">Uncharacterized protein</fullName>
    </submittedName>
</protein>
<dbReference type="Proteomes" id="UP001162992">
    <property type="component" value="Chromosome 19"/>
</dbReference>
<evidence type="ECO:0000313" key="1">
    <source>
        <dbReference type="EMBL" id="KAJ7521397.1"/>
    </source>
</evidence>
<proteinExistence type="predicted"/>
<gene>
    <name evidence="1" type="ORF">O6H91_19G051600</name>
</gene>
<reference evidence="2" key="1">
    <citation type="journal article" date="2024" name="Proc. Natl. Acad. Sci. U.S.A.">
        <title>Extraordinary preservation of gene collinearity over three hundred million years revealed in homosporous lycophytes.</title>
        <authorList>
            <person name="Li C."/>
            <person name="Wickell D."/>
            <person name="Kuo L.Y."/>
            <person name="Chen X."/>
            <person name="Nie B."/>
            <person name="Liao X."/>
            <person name="Peng D."/>
            <person name="Ji J."/>
            <person name="Jenkins J."/>
            <person name="Williams M."/>
            <person name="Shu S."/>
            <person name="Plott C."/>
            <person name="Barry K."/>
            <person name="Rajasekar S."/>
            <person name="Grimwood J."/>
            <person name="Han X."/>
            <person name="Sun S."/>
            <person name="Hou Z."/>
            <person name="He W."/>
            <person name="Dai G."/>
            <person name="Sun C."/>
            <person name="Schmutz J."/>
            <person name="Leebens-Mack J.H."/>
            <person name="Li F.W."/>
            <person name="Wang L."/>
        </authorList>
    </citation>
    <scope>NUCLEOTIDE SEQUENCE [LARGE SCALE GENOMIC DNA]</scope>
    <source>
        <strain evidence="2">cv. PW_Plant_1</strain>
    </source>
</reference>
<organism evidence="1 2">
    <name type="scientific">Diphasiastrum complanatum</name>
    <name type="common">Issler's clubmoss</name>
    <name type="synonym">Lycopodium complanatum</name>
    <dbReference type="NCBI Taxonomy" id="34168"/>
    <lineage>
        <taxon>Eukaryota</taxon>
        <taxon>Viridiplantae</taxon>
        <taxon>Streptophyta</taxon>
        <taxon>Embryophyta</taxon>
        <taxon>Tracheophyta</taxon>
        <taxon>Lycopodiopsida</taxon>
        <taxon>Lycopodiales</taxon>
        <taxon>Lycopodiaceae</taxon>
        <taxon>Lycopodioideae</taxon>
        <taxon>Diphasiastrum</taxon>
    </lineage>
</organism>
<evidence type="ECO:0000313" key="2">
    <source>
        <dbReference type="Proteomes" id="UP001162992"/>
    </source>
</evidence>
<sequence length="968" mass="107802">MEFLEEGAMVEEEKQAQSGPPLEEMTIGSPSEVVAQDSAAAAGAETTDVQPSMGSGSAGPGAEKGQSKITLRRMPRAGFGSKGRSTPLICNYFRVHYTSTRDVYHYDVSINPGIANKSLCREIMSKLHKTYGDEFGQKKFAYDGEKSLFTVGPLLNNSQEFKVFLDDDRKVSARSGAGRAQDHAVGDFGSEEPPPSEDEDKKKKRRTSFRREFTVKIEFAAIVNMKAIDTLIKSQPAPTAQDALRVLDIVLREYAAQRDYLLIRESYFHPSFGAEGDLGEGVSAWKGFHASFRPTASGLSLNLDISTTTVLKPLPVVQFLSEYLKKDPQRIAPEDLVKVKRVLKGVRVETRHTSVKAKISGFSEHACSAQRFSKKVKDESGKVMDELDMTVEEYYQTKYQISLRLPHLPCLDCGRSSKPIYLPLELCRILPGQRYTKKLTGSQVKKQIDQARQKPEERKALVQNAMGNKVNYNSDGLIKEFGIKFEERMMVVQGRILEAPLVKVNGTDEAGEWAPCISKNERLKFGTGEEVPRNGRWNLNNKTVARGAQIANWVVVSFTKMRDQELSNIASQLMECCNRKGVRMNQPSGVLGENPRNQGRSASDRVNAMFQELQGKVNKPPEFILCILPEKDSDLYAPFKRLFLTKVGITNQCIVPPRPLKDQYLTNVALKINAKSGGYNSVLSLEFKQSLGKVSQQPTIIFGMDVSHGSPGSDSSSIAAVVGSRDWPRISQYAARVRAQSPKCEMIEGLFEDKGLGGMIGELLKGFCDSCSKKNALPEQIIIYRDGVSESQFEHVLQIELQAVKKTCAYIRPTYQPKITIIVAQKRHHTRFFPANDSGNVIPGTILDRDVCHPRDYDFFLCSHAGIIGTTRPTHYYVLYDEIGFSPDELQQLTNYLCYTYARSTTAVSVVAPIYYAHLAAIRCRNFAEHDGGSETSSQLGRSASQEGPVVTPLPELHKNMQTKMFFC</sequence>
<name>A0ACC2AV33_DIPCM</name>